<name>A0A9D4UAI7_ADICA</name>
<organism evidence="1 2">
    <name type="scientific">Adiantum capillus-veneris</name>
    <name type="common">Maidenhair fern</name>
    <dbReference type="NCBI Taxonomy" id="13818"/>
    <lineage>
        <taxon>Eukaryota</taxon>
        <taxon>Viridiplantae</taxon>
        <taxon>Streptophyta</taxon>
        <taxon>Embryophyta</taxon>
        <taxon>Tracheophyta</taxon>
        <taxon>Polypodiopsida</taxon>
        <taxon>Polypodiidae</taxon>
        <taxon>Polypodiales</taxon>
        <taxon>Pteridineae</taxon>
        <taxon>Pteridaceae</taxon>
        <taxon>Vittarioideae</taxon>
        <taxon>Adiantum</taxon>
    </lineage>
</organism>
<dbReference type="AlphaFoldDB" id="A0A9D4UAI7"/>
<protein>
    <submittedName>
        <fullName evidence="1">Uncharacterized protein</fullName>
    </submittedName>
</protein>
<accession>A0A9D4UAI7</accession>
<sequence>MGTDPGLQLRGKATEQVGASDDGVVGVESTNNGRVLAVIFLGFMPHLHRRKIDQMFCKLTPSRYLELNAQIQDSQGRKGTKSYHVKLW</sequence>
<evidence type="ECO:0000313" key="2">
    <source>
        <dbReference type="Proteomes" id="UP000886520"/>
    </source>
</evidence>
<dbReference type="Proteomes" id="UP000886520">
    <property type="component" value="Chromosome 21"/>
</dbReference>
<evidence type="ECO:0000313" key="1">
    <source>
        <dbReference type="EMBL" id="KAI5063436.1"/>
    </source>
</evidence>
<proteinExistence type="predicted"/>
<dbReference type="EMBL" id="JABFUD020000021">
    <property type="protein sequence ID" value="KAI5063436.1"/>
    <property type="molecule type" value="Genomic_DNA"/>
</dbReference>
<keyword evidence="2" id="KW-1185">Reference proteome</keyword>
<reference evidence="1" key="1">
    <citation type="submission" date="2021-01" db="EMBL/GenBank/DDBJ databases">
        <title>Adiantum capillus-veneris genome.</title>
        <authorList>
            <person name="Fang Y."/>
            <person name="Liao Q."/>
        </authorList>
    </citation>
    <scope>NUCLEOTIDE SEQUENCE</scope>
    <source>
        <strain evidence="1">H3</strain>
        <tissue evidence="1">Leaf</tissue>
    </source>
</reference>
<gene>
    <name evidence="1" type="ORF">GOP47_0021983</name>
</gene>
<comment type="caution">
    <text evidence="1">The sequence shown here is derived from an EMBL/GenBank/DDBJ whole genome shotgun (WGS) entry which is preliminary data.</text>
</comment>